<reference evidence="1" key="1">
    <citation type="submission" date="2022-10" db="EMBL/GenBank/DDBJ databases">
        <title>The complete genomes of actinobacterial strains from the NBC collection.</title>
        <authorList>
            <person name="Joergensen T.S."/>
            <person name="Alvarez Arevalo M."/>
            <person name="Sterndorff E.B."/>
            <person name="Faurdal D."/>
            <person name="Vuksanovic O."/>
            <person name="Mourched A.-S."/>
            <person name="Charusanti P."/>
            <person name="Shaw S."/>
            <person name="Blin K."/>
            <person name="Weber T."/>
        </authorList>
    </citation>
    <scope>NUCLEOTIDE SEQUENCE</scope>
    <source>
        <strain evidence="1">NBC_00008</strain>
    </source>
</reference>
<sequence length="49" mass="5425">MEPIDSRQALRILEDHAIVPRDENSRTELFAALAVLRILALGGDHAKSD</sequence>
<dbReference type="AlphaFoldDB" id="A0AAU2VZ24"/>
<proteinExistence type="predicted"/>
<evidence type="ECO:0000313" key="1">
    <source>
        <dbReference type="EMBL" id="WTW72340.1"/>
    </source>
</evidence>
<gene>
    <name evidence="1" type="ORF">OG398_30810</name>
</gene>
<dbReference type="EMBL" id="CP108313">
    <property type="protein sequence ID" value="WTW72340.1"/>
    <property type="molecule type" value="Genomic_DNA"/>
</dbReference>
<protein>
    <submittedName>
        <fullName evidence="1">Uncharacterized protein</fullName>
    </submittedName>
</protein>
<name>A0AAU2VZ24_9ACTN</name>
<accession>A0AAU2VZ24</accession>
<organism evidence="1">
    <name type="scientific">Streptomyces sp. NBC_00008</name>
    <dbReference type="NCBI Taxonomy" id="2903610"/>
    <lineage>
        <taxon>Bacteria</taxon>
        <taxon>Bacillati</taxon>
        <taxon>Actinomycetota</taxon>
        <taxon>Actinomycetes</taxon>
        <taxon>Kitasatosporales</taxon>
        <taxon>Streptomycetaceae</taxon>
        <taxon>Streptomyces</taxon>
    </lineage>
</organism>